<name>A0A061DYS3_THECC</name>
<keyword evidence="2" id="KW-0677">Repeat</keyword>
<evidence type="ECO:0000256" key="2">
    <source>
        <dbReference type="ARBA" id="ARBA00022737"/>
    </source>
</evidence>
<dbReference type="Pfam" id="PF13041">
    <property type="entry name" value="PPR_2"/>
    <property type="match status" value="3"/>
</dbReference>
<evidence type="ECO:0000313" key="5">
    <source>
        <dbReference type="Proteomes" id="UP000026915"/>
    </source>
</evidence>
<accession>A0A061DYS3</accession>
<feature type="repeat" description="PPR" evidence="3">
    <location>
        <begin position="276"/>
        <end position="310"/>
    </location>
</feature>
<comment type="similarity">
    <text evidence="1">Belongs to the PPR family. P subfamily.</text>
</comment>
<feature type="repeat" description="PPR" evidence="3">
    <location>
        <begin position="171"/>
        <end position="205"/>
    </location>
</feature>
<dbReference type="NCBIfam" id="TIGR00756">
    <property type="entry name" value="PPR"/>
    <property type="match status" value="7"/>
</dbReference>
<dbReference type="InterPro" id="IPR011990">
    <property type="entry name" value="TPR-like_helical_dom_sf"/>
</dbReference>
<feature type="repeat" description="PPR" evidence="3">
    <location>
        <begin position="416"/>
        <end position="450"/>
    </location>
</feature>
<dbReference type="AlphaFoldDB" id="A0A061DYS3"/>
<keyword evidence="5" id="KW-1185">Reference proteome</keyword>
<dbReference type="InterPro" id="IPR002885">
    <property type="entry name" value="PPR_rpt"/>
</dbReference>
<sequence>MIRDSSKALFPSFNNMKAHKVLSSQILKRKKLKTVIPHSSALCSSTSQLVTSDQSQTASSQISPELLIESVRSSQWHFIKHQSSDLNPSVISTVLLNLHKTPELALQFTSHIEFQRLDVKTRCLAIAVASRLPSPKPTLQLLKQTIYSDIASVTVIFDELALARDRLGISTTILFDLLIRACCEMKRVDEGLECFYMMKDKGLIPKIETCNDMLSTFLKLNRTESAWVLYAEMFKMRIKSSIYTFNIMINVLCKEGKLKKAKEFVNFMENLAVKPNVVTYNTLIHAYCSRGRVEGARLVLNAMRSKGIELDSYTYSSLISGMCKEKRLEEASEMFEKMKEMGLVPSAITYNTLIDGYCNYGDLEKAFGYRDEMVERGILPTVSTYNLLVHALFMECKMGQADDLVKEMREKGLVADEITYNILINGYSRCGNVKKAFSFHDEMLTKGIQPTQISALHGPFCDMGNAMVFVSGLEMKPEVKPDSLLGHQQPCFIL</sequence>
<dbReference type="SUPFAM" id="SSF81901">
    <property type="entry name" value="HCP-like"/>
    <property type="match status" value="1"/>
</dbReference>
<proteinExistence type="inferred from homology"/>
<dbReference type="Gene3D" id="1.25.40.10">
    <property type="entry name" value="Tetratricopeptide repeat domain"/>
    <property type="match status" value="3"/>
</dbReference>
<dbReference type="PANTHER" id="PTHR47941">
    <property type="entry name" value="PENTATRICOPEPTIDE REPEAT-CONTAINING PROTEIN 3, MITOCHONDRIAL"/>
    <property type="match status" value="1"/>
</dbReference>
<gene>
    <name evidence="4" type="ORF">TCM_006286</name>
</gene>
<evidence type="ECO:0000256" key="3">
    <source>
        <dbReference type="PROSITE-ProRule" id="PRU00708"/>
    </source>
</evidence>
<dbReference type="PROSITE" id="PS51375">
    <property type="entry name" value="PPR"/>
    <property type="match status" value="7"/>
</dbReference>
<dbReference type="Proteomes" id="UP000026915">
    <property type="component" value="Chromosome 2"/>
</dbReference>
<feature type="repeat" description="PPR" evidence="3">
    <location>
        <begin position="311"/>
        <end position="345"/>
    </location>
</feature>
<feature type="repeat" description="PPR" evidence="3">
    <location>
        <begin position="381"/>
        <end position="415"/>
    </location>
</feature>
<evidence type="ECO:0000313" key="4">
    <source>
        <dbReference type="EMBL" id="EOX97196.1"/>
    </source>
</evidence>
<feature type="repeat" description="PPR" evidence="3">
    <location>
        <begin position="346"/>
        <end position="380"/>
    </location>
</feature>
<protein>
    <submittedName>
        <fullName evidence="4">Pentatricopeptide repeat superfamily protein isoform 6</fullName>
    </submittedName>
</protein>
<reference evidence="4 5" key="1">
    <citation type="journal article" date="2013" name="Genome Biol.">
        <title>The genome sequence of the most widely cultivated cacao type and its use to identify candidate genes regulating pod color.</title>
        <authorList>
            <person name="Motamayor J.C."/>
            <person name="Mockaitis K."/>
            <person name="Schmutz J."/>
            <person name="Haiminen N."/>
            <person name="Iii D.L."/>
            <person name="Cornejo O."/>
            <person name="Findley S.D."/>
            <person name="Zheng P."/>
            <person name="Utro F."/>
            <person name="Royaert S."/>
            <person name="Saski C."/>
            <person name="Jenkins J."/>
            <person name="Podicheti R."/>
            <person name="Zhao M."/>
            <person name="Scheffler B.E."/>
            <person name="Stack J.C."/>
            <person name="Feltus F.A."/>
            <person name="Mustiga G.M."/>
            <person name="Amores F."/>
            <person name="Phillips W."/>
            <person name="Marelli J.P."/>
            <person name="May G.D."/>
            <person name="Shapiro H."/>
            <person name="Ma J."/>
            <person name="Bustamante C.D."/>
            <person name="Schnell R.J."/>
            <person name="Main D."/>
            <person name="Gilbert D."/>
            <person name="Parida L."/>
            <person name="Kuhn D.N."/>
        </authorList>
    </citation>
    <scope>NUCLEOTIDE SEQUENCE [LARGE SCALE GENOMIC DNA]</scope>
    <source>
        <strain evidence="5">cv. Matina 1-6</strain>
    </source>
</reference>
<dbReference type="EMBL" id="CM001880">
    <property type="protein sequence ID" value="EOX97196.1"/>
    <property type="molecule type" value="Genomic_DNA"/>
</dbReference>
<organism evidence="4 5">
    <name type="scientific">Theobroma cacao</name>
    <name type="common">Cacao</name>
    <name type="synonym">Cocoa</name>
    <dbReference type="NCBI Taxonomy" id="3641"/>
    <lineage>
        <taxon>Eukaryota</taxon>
        <taxon>Viridiplantae</taxon>
        <taxon>Streptophyta</taxon>
        <taxon>Embryophyta</taxon>
        <taxon>Tracheophyta</taxon>
        <taxon>Spermatophyta</taxon>
        <taxon>Magnoliopsida</taxon>
        <taxon>eudicotyledons</taxon>
        <taxon>Gunneridae</taxon>
        <taxon>Pentapetalae</taxon>
        <taxon>rosids</taxon>
        <taxon>malvids</taxon>
        <taxon>Malvales</taxon>
        <taxon>Malvaceae</taxon>
        <taxon>Byttnerioideae</taxon>
        <taxon>Theobroma</taxon>
    </lineage>
</organism>
<feature type="repeat" description="PPR" evidence="3">
    <location>
        <begin position="241"/>
        <end position="275"/>
    </location>
</feature>
<evidence type="ECO:0000256" key="1">
    <source>
        <dbReference type="ARBA" id="ARBA00007626"/>
    </source>
</evidence>
<dbReference type="Gramene" id="EOX97196">
    <property type="protein sequence ID" value="EOX97196"/>
    <property type="gene ID" value="TCM_006286"/>
</dbReference>
<dbReference type="Pfam" id="PF12854">
    <property type="entry name" value="PPR_1"/>
    <property type="match status" value="1"/>
</dbReference>
<dbReference type="Pfam" id="PF01535">
    <property type="entry name" value="PPR"/>
    <property type="match status" value="1"/>
</dbReference>